<dbReference type="RefSeq" id="WP_342883778.1">
    <property type="nucleotide sequence ID" value="NZ_JBBMQU010000012.1"/>
</dbReference>
<protein>
    <submittedName>
        <fullName evidence="1">DUF6491 family protein</fullName>
    </submittedName>
</protein>
<name>A0ABU9U1F0_9GAMM</name>
<proteinExistence type="predicted"/>
<dbReference type="Pfam" id="PF20101">
    <property type="entry name" value="DUF6491"/>
    <property type="match status" value="1"/>
</dbReference>
<dbReference type="PROSITE" id="PS51257">
    <property type="entry name" value="PROKAR_LIPOPROTEIN"/>
    <property type="match status" value="1"/>
</dbReference>
<gene>
    <name evidence="1" type="ORF">WNY63_08980</name>
</gene>
<keyword evidence="2" id="KW-1185">Reference proteome</keyword>
<reference evidence="1 2" key="1">
    <citation type="submission" date="2024-03" db="EMBL/GenBank/DDBJ databases">
        <title>Community enrichment and isolation of bacterial strains for fucoidan degradation.</title>
        <authorList>
            <person name="Sichert A."/>
        </authorList>
    </citation>
    <scope>NUCLEOTIDE SEQUENCE [LARGE SCALE GENOMIC DNA]</scope>
    <source>
        <strain evidence="1 2">AS81</strain>
    </source>
</reference>
<dbReference type="Proteomes" id="UP001388366">
    <property type="component" value="Unassembled WGS sequence"/>
</dbReference>
<evidence type="ECO:0000313" key="1">
    <source>
        <dbReference type="EMBL" id="MEM5550861.1"/>
    </source>
</evidence>
<accession>A0ABU9U1F0</accession>
<dbReference type="EMBL" id="JBBMQU010000012">
    <property type="protein sequence ID" value="MEM5550861.1"/>
    <property type="molecule type" value="Genomic_DNA"/>
</dbReference>
<dbReference type="InterPro" id="IPR045500">
    <property type="entry name" value="DUF6491"/>
</dbReference>
<comment type="caution">
    <text evidence="1">The sequence shown here is derived from an EMBL/GenBank/DDBJ whole genome shotgun (WGS) entry which is preliminary data.</text>
</comment>
<evidence type="ECO:0000313" key="2">
    <source>
        <dbReference type="Proteomes" id="UP001388366"/>
    </source>
</evidence>
<sequence>MKSLLTITLTSILLLGCTSTTSISLKEKNNAYSKYVLNENLSNKDKVEGFKFSGWKSLSDNYLIITAVHKKNYLIETKGRCIDLNDSYGIKLNRSSNFAIYKLGDSISPVGHTAESEISNKCFIKSIYPITRLQTDYLVKIGKPVQSES</sequence>
<organism evidence="1 2">
    <name type="scientific">Pseudoalteromonas neustonica</name>
    <dbReference type="NCBI Taxonomy" id="1840331"/>
    <lineage>
        <taxon>Bacteria</taxon>
        <taxon>Pseudomonadati</taxon>
        <taxon>Pseudomonadota</taxon>
        <taxon>Gammaproteobacteria</taxon>
        <taxon>Alteromonadales</taxon>
        <taxon>Pseudoalteromonadaceae</taxon>
        <taxon>Pseudoalteromonas</taxon>
    </lineage>
</organism>